<sequence length="450" mass="46834">MKIVDSAVTFTIAAIFLCLGSGAAFAGMYAYIPNTGSNSIAVVDFDTDEIAAEIAVEDSPQAVAVTSDGQYVFVANSNSGTVSVIQTSHISTSQDDVICTVNIGGELGGMALDRDNKALWVVSSSTNKAAKLDLSDMDNIQTTTISVGDNPRGVAVFRDGETVFVTNADDDTVTVISNGGASTIDVGDSPGGIVAGRYNDYVYVANEGDGAISVIDGEELEVVKTITVGSGPCALALASWGSYLYAANQADGTVSIINAVTFSVLEEGVAVGSSPSGLSVPLNGSDAYVTDSTDNTLSIVDLDGNVTTMDNAYLNTSNIVDLNGPMGLGCFIGGDAPDAPDDLTVSNVGETSFKITWNDNSNTEDGFKLEIKQEAQDEAEYKIWALIDESEESYWVTGLNDGITYNVRLAAYTEGADSGFSTSASASTDESEDDDDDDSNNDCFIGSLFH</sequence>
<dbReference type="AlphaFoldDB" id="A0A1M6C7K2"/>
<feature type="region of interest" description="Disordered" evidence="1">
    <location>
        <begin position="418"/>
        <end position="450"/>
    </location>
</feature>
<dbReference type="EMBL" id="FQZU01000001">
    <property type="protein sequence ID" value="SHI56986.1"/>
    <property type="molecule type" value="Genomic_DNA"/>
</dbReference>
<proteinExistence type="predicted"/>
<dbReference type="InterPro" id="IPR003961">
    <property type="entry name" value="FN3_dom"/>
</dbReference>
<dbReference type="InterPro" id="IPR011964">
    <property type="entry name" value="YVTN_b-propeller_repeat"/>
</dbReference>
<dbReference type="InterPro" id="IPR013783">
    <property type="entry name" value="Ig-like_fold"/>
</dbReference>
<name>A0A1M6C7K2_9BACT</name>
<dbReference type="SUPFAM" id="SSF50974">
    <property type="entry name" value="Nitrous oxide reductase, N-terminal domain"/>
    <property type="match status" value="1"/>
</dbReference>
<dbReference type="Proteomes" id="UP000183994">
    <property type="component" value="Unassembled WGS sequence"/>
</dbReference>
<dbReference type="RefSeq" id="WP_073471948.1">
    <property type="nucleotide sequence ID" value="NZ_FQZU01000001.1"/>
</dbReference>
<dbReference type="InterPro" id="IPR011045">
    <property type="entry name" value="N2O_reductase_N"/>
</dbReference>
<dbReference type="Pfam" id="PF00041">
    <property type="entry name" value="fn3"/>
    <property type="match status" value="1"/>
</dbReference>
<protein>
    <submittedName>
        <fullName evidence="4">40-residue YVTN family beta-propeller repeat-containing protein</fullName>
    </submittedName>
</protein>
<evidence type="ECO:0000256" key="1">
    <source>
        <dbReference type="SAM" id="MobiDB-lite"/>
    </source>
</evidence>
<dbReference type="PANTHER" id="PTHR47197">
    <property type="entry name" value="PROTEIN NIRF"/>
    <property type="match status" value="1"/>
</dbReference>
<evidence type="ECO:0000259" key="3">
    <source>
        <dbReference type="PROSITE" id="PS50853"/>
    </source>
</evidence>
<dbReference type="OrthoDB" id="292013at2"/>
<dbReference type="Gene3D" id="2.60.40.10">
    <property type="entry name" value="Immunoglobulins"/>
    <property type="match status" value="1"/>
</dbReference>
<dbReference type="STRING" id="1121393.SAMN02745216_00172"/>
<evidence type="ECO:0000313" key="5">
    <source>
        <dbReference type="Proteomes" id="UP000183994"/>
    </source>
</evidence>
<dbReference type="SMART" id="SM00060">
    <property type="entry name" value="FN3"/>
    <property type="match status" value="1"/>
</dbReference>
<keyword evidence="5" id="KW-1185">Reference proteome</keyword>
<dbReference type="Gene3D" id="2.130.10.10">
    <property type="entry name" value="YVTN repeat-like/Quinoprotein amine dehydrogenase"/>
    <property type="match status" value="2"/>
</dbReference>
<evidence type="ECO:0000313" key="4">
    <source>
        <dbReference type="EMBL" id="SHI56986.1"/>
    </source>
</evidence>
<dbReference type="CDD" id="cd00063">
    <property type="entry name" value="FN3"/>
    <property type="match status" value="1"/>
</dbReference>
<dbReference type="PANTHER" id="PTHR47197:SF3">
    <property type="entry name" value="DIHYDRO-HEME D1 DEHYDROGENASE"/>
    <property type="match status" value="1"/>
</dbReference>
<feature type="signal peptide" evidence="2">
    <location>
        <begin position="1"/>
        <end position="26"/>
    </location>
</feature>
<organism evidence="4 5">
    <name type="scientific">Desulfatibacillum alkenivorans DSM 16219</name>
    <dbReference type="NCBI Taxonomy" id="1121393"/>
    <lineage>
        <taxon>Bacteria</taxon>
        <taxon>Pseudomonadati</taxon>
        <taxon>Thermodesulfobacteriota</taxon>
        <taxon>Desulfobacteria</taxon>
        <taxon>Desulfobacterales</taxon>
        <taxon>Desulfatibacillaceae</taxon>
        <taxon>Desulfatibacillum</taxon>
    </lineage>
</organism>
<dbReference type="NCBIfam" id="TIGR02276">
    <property type="entry name" value="beta_rpt_yvtn"/>
    <property type="match status" value="1"/>
</dbReference>
<reference evidence="5" key="1">
    <citation type="submission" date="2016-11" db="EMBL/GenBank/DDBJ databases">
        <authorList>
            <person name="Varghese N."/>
            <person name="Submissions S."/>
        </authorList>
    </citation>
    <scope>NUCLEOTIDE SEQUENCE [LARGE SCALE GENOMIC DNA]</scope>
    <source>
        <strain evidence="5">DSM 16219</strain>
    </source>
</reference>
<dbReference type="InterPro" id="IPR051200">
    <property type="entry name" value="Host-pathogen_enzymatic-act"/>
</dbReference>
<dbReference type="InterPro" id="IPR015943">
    <property type="entry name" value="WD40/YVTN_repeat-like_dom_sf"/>
</dbReference>
<accession>A0A1M6C7K2</accession>
<feature type="compositionally biased region" description="Acidic residues" evidence="1">
    <location>
        <begin position="429"/>
        <end position="440"/>
    </location>
</feature>
<feature type="domain" description="Fibronectin type-III" evidence="3">
    <location>
        <begin position="339"/>
        <end position="431"/>
    </location>
</feature>
<evidence type="ECO:0000256" key="2">
    <source>
        <dbReference type="SAM" id="SignalP"/>
    </source>
</evidence>
<gene>
    <name evidence="4" type="ORF">SAMN02745216_00172</name>
</gene>
<keyword evidence="2" id="KW-0732">Signal</keyword>
<dbReference type="InterPro" id="IPR036116">
    <property type="entry name" value="FN3_sf"/>
</dbReference>
<dbReference type="PROSITE" id="PS50853">
    <property type="entry name" value="FN3"/>
    <property type="match status" value="1"/>
</dbReference>
<feature type="chain" id="PRO_5009916282" evidence="2">
    <location>
        <begin position="27"/>
        <end position="450"/>
    </location>
</feature>
<dbReference type="SUPFAM" id="SSF49265">
    <property type="entry name" value="Fibronectin type III"/>
    <property type="match status" value="1"/>
</dbReference>